<organism evidence="1 2">
    <name type="scientific">Kibdelosporangium banguiense</name>
    <dbReference type="NCBI Taxonomy" id="1365924"/>
    <lineage>
        <taxon>Bacteria</taxon>
        <taxon>Bacillati</taxon>
        <taxon>Actinomycetota</taxon>
        <taxon>Actinomycetes</taxon>
        <taxon>Pseudonocardiales</taxon>
        <taxon>Pseudonocardiaceae</taxon>
        <taxon>Kibdelosporangium</taxon>
    </lineage>
</organism>
<name>A0ABS4T9L3_9PSEU</name>
<sequence>MSNTTELSNVDQGAGSGSIADETELAEMVAYQTPRVFAIVLEYLEYGERVGAEIVAWGMALDEGAYVITVDGVNQYLLDAPENALHYLGCRPGTTPRLVWAVPA</sequence>
<reference evidence="1 2" key="1">
    <citation type="submission" date="2021-03" db="EMBL/GenBank/DDBJ databases">
        <title>Sequencing the genomes of 1000 actinobacteria strains.</title>
        <authorList>
            <person name="Klenk H.-P."/>
        </authorList>
    </citation>
    <scope>NUCLEOTIDE SEQUENCE [LARGE SCALE GENOMIC DNA]</scope>
    <source>
        <strain evidence="1 2">DSM 46670</strain>
    </source>
</reference>
<dbReference type="RefSeq" id="WP_209635739.1">
    <property type="nucleotide sequence ID" value="NZ_JAGINW010000001.1"/>
</dbReference>
<keyword evidence="2" id="KW-1185">Reference proteome</keyword>
<proteinExistence type="predicted"/>
<evidence type="ECO:0000313" key="1">
    <source>
        <dbReference type="EMBL" id="MBP2321088.1"/>
    </source>
</evidence>
<protein>
    <submittedName>
        <fullName evidence="1">Uncharacterized protein</fullName>
    </submittedName>
</protein>
<dbReference type="EMBL" id="JAGINW010000001">
    <property type="protein sequence ID" value="MBP2321088.1"/>
    <property type="molecule type" value="Genomic_DNA"/>
</dbReference>
<gene>
    <name evidence="1" type="ORF">JOF56_001473</name>
</gene>
<dbReference type="Proteomes" id="UP001519332">
    <property type="component" value="Unassembled WGS sequence"/>
</dbReference>
<evidence type="ECO:0000313" key="2">
    <source>
        <dbReference type="Proteomes" id="UP001519332"/>
    </source>
</evidence>
<accession>A0ABS4T9L3</accession>
<comment type="caution">
    <text evidence="1">The sequence shown here is derived from an EMBL/GenBank/DDBJ whole genome shotgun (WGS) entry which is preliminary data.</text>
</comment>